<keyword evidence="2" id="KW-0963">Cytoplasm</keyword>
<dbReference type="Gene3D" id="1.10.287.2620">
    <property type="match status" value="1"/>
</dbReference>
<dbReference type="InterPro" id="IPR027417">
    <property type="entry name" value="P-loop_NTPase"/>
</dbReference>
<feature type="domain" description="Dynein heavy chain linker" evidence="12">
    <location>
        <begin position="772"/>
        <end position="980"/>
    </location>
</feature>
<name>A0A7R8CQB6_LEPSM</name>
<dbReference type="GO" id="GO:0045505">
    <property type="term" value="F:dynein intermediate chain binding"/>
    <property type="evidence" value="ECO:0007669"/>
    <property type="project" value="InterPro"/>
</dbReference>
<dbReference type="Proteomes" id="UP000675881">
    <property type="component" value="Chromosome 3"/>
</dbReference>
<feature type="domain" description="Dynein heavy chain hydrolytic ATP-binding dynein motor region" evidence="13">
    <location>
        <begin position="1418"/>
        <end position="1523"/>
    </location>
</feature>
<evidence type="ECO:0000256" key="3">
    <source>
        <dbReference type="ARBA" id="ARBA00022701"/>
    </source>
</evidence>
<dbReference type="Gene3D" id="3.20.180.20">
    <property type="entry name" value="Dynein heavy chain, N-terminal domain 2"/>
    <property type="match status" value="1"/>
</dbReference>
<dbReference type="GO" id="GO:0051959">
    <property type="term" value="F:dynein light intermediate chain binding"/>
    <property type="evidence" value="ECO:0007669"/>
    <property type="project" value="InterPro"/>
</dbReference>
<dbReference type="FunFam" id="1.10.287.2620:FF:000002">
    <property type="entry name" value="Dynein heavy chain 2, axonemal"/>
    <property type="match status" value="1"/>
</dbReference>
<keyword evidence="7" id="KW-0175">Coiled coil</keyword>
<dbReference type="Pfam" id="PF12774">
    <property type="entry name" value="AAA_6"/>
    <property type="match status" value="3"/>
</dbReference>
<dbReference type="InterPro" id="IPR035699">
    <property type="entry name" value="AAA_6"/>
</dbReference>
<dbReference type="InterPro" id="IPR026983">
    <property type="entry name" value="DHC"/>
</dbReference>
<protein>
    <submittedName>
        <fullName evidence="14">DNAH</fullName>
    </submittedName>
</protein>
<dbReference type="GO" id="GO:0005930">
    <property type="term" value="C:axoneme"/>
    <property type="evidence" value="ECO:0007669"/>
    <property type="project" value="UniProtKB-SubCell"/>
</dbReference>
<dbReference type="InterPro" id="IPR042222">
    <property type="entry name" value="Dynein_2_N"/>
</dbReference>
<dbReference type="Gene3D" id="1.20.140.100">
    <property type="entry name" value="Dynein heavy chain, N-terminal domain 2"/>
    <property type="match status" value="2"/>
</dbReference>
<evidence type="ECO:0000256" key="1">
    <source>
        <dbReference type="ARBA" id="ARBA00004430"/>
    </source>
</evidence>
<gene>
    <name evidence="14" type="ORF">LSAA_7340</name>
</gene>
<dbReference type="PANTHER" id="PTHR22878:SF66">
    <property type="entry name" value="DYNEIN AXONEMAL HEAVY CHAIN 7"/>
    <property type="match status" value="1"/>
</dbReference>
<keyword evidence="3" id="KW-0493">Microtubule</keyword>
<organism evidence="14 15">
    <name type="scientific">Lepeophtheirus salmonis</name>
    <name type="common">Salmon louse</name>
    <name type="synonym">Caligus salmonis</name>
    <dbReference type="NCBI Taxonomy" id="72036"/>
    <lineage>
        <taxon>Eukaryota</taxon>
        <taxon>Metazoa</taxon>
        <taxon>Ecdysozoa</taxon>
        <taxon>Arthropoda</taxon>
        <taxon>Crustacea</taxon>
        <taxon>Multicrustacea</taxon>
        <taxon>Hexanauplia</taxon>
        <taxon>Copepoda</taxon>
        <taxon>Siphonostomatoida</taxon>
        <taxon>Caligidae</taxon>
        <taxon>Lepeophtheirus</taxon>
    </lineage>
</organism>
<dbReference type="PANTHER" id="PTHR22878">
    <property type="entry name" value="DYNEIN HEAVY CHAIN 6, AXONEMAL-LIKE-RELATED"/>
    <property type="match status" value="1"/>
</dbReference>
<feature type="domain" description="Dynein heavy chain hydrolytic ATP-binding dynein motor region" evidence="13">
    <location>
        <begin position="1352"/>
        <end position="1409"/>
    </location>
</feature>
<evidence type="ECO:0000256" key="4">
    <source>
        <dbReference type="ARBA" id="ARBA00022741"/>
    </source>
</evidence>
<dbReference type="EMBL" id="HG994582">
    <property type="protein sequence ID" value="CAF2891630.1"/>
    <property type="molecule type" value="Genomic_DNA"/>
</dbReference>
<evidence type="ECO:0000259" key="13">
    <source>
        <dbReference type="Pfam" id="PF12774"/>
    </source>
</evidence>
<evidence type="ECO:0000256" key="2">
    <source>
        <dbReference type="ARBA" id="ARBA00022490"/>
    </source>
</evidence>
<keyword evidence="8" id="KW-0969">Cilium</keyword>
<dbReference type="Gene3D" id="1.20.58.1120">
    <property type="match status" value="1"/>
</dbReference>
<dbReference type="FunFam" id="3.20.180.20:FF:000003">
    <property type="entry name" value="Dynein heavy chain 12, axonemal"/>
    <property type="match status" value="1"/>
</dbReference>
<evidence type="ECO:0000259" key="12">
    <source>
        <dbReference type="Pfam" id="PF08393"/>
    </source>
</evidence>
<evidence type="ECO:0000256" key="6">
    <source>
        <dbReference type="ARBA" id="ARBA00023017"/>
    </source>
</evidence>
<dbReference type="GO" id="GO:0030286">
    <property type="term" value="C:dynein complex"/>
    <property type="evidence" value="ECO:0007669"/>
    <property type="project" value="UniProtKB-KW"/>
</dbReference>
<accession>A0A7R8CQB6</accession>
<evidence type="ECO:0000256" key="10">
    <source>
        <dbReference type="ARBA" id="ARBA00023212"/>
    </source>
</evidence>
<evidence type="ECO:0000256" key="7">
    <source>
        <dbReference type="ARBA" id="ARBA00023054"/>
    </source>
</evidence>
<dbReference type="OrthoDB" id="5593012at2759"/>
<dbReference type="Gene3D" id="3.40.50.300">
    <property type="entry name" value="P-loop containing nucleotide triphosphate hydrolases"/>
    <property type="match status" value="2"/>
</dbReference>
<dbReference type="GO" id="GO:0005524">
    <property type="term" value="F:ATP binding"/>
    <property type="evidence" value="ECO:0007669"/>
    <property type="project" value="UniProtKB-KW"/>
</dbReference>
<comment type="subcellular location">
    <subcellularLocation>
        <location evidence="1">Cytoplasm</location>
        <location evidence="1">Cytoskeleton</location>
        <location evidence="1">Cilium axoneme</location>
    </subcellularLocation>
</comment>
<keyword evidence="11" id="KW-0966">Cell projection</keyword>
<keyword evidence="9" id="KW-0505">Motor protein</keyword>
<keyword evidence="6" id="KW-0243">Dynein</keyword>
<sequence length="1590" mass="185035">MYGGISQLDLPYAVRYRLRFNKDYKGPNTALEYEYNSNIRENKKFIPGIDIPNVQVRKDYDRRLRERRKRRKGIEDPQKETERTLEKIDAKILKNEPIKRPRRQSYMEMLHCGGKMPMPGKRMKKSVCNRGGSSRTNYKSYAESRKNREKFRKRLVEVIMHRDEWDDEDADPSWTGAPLTTKEKDLLRYYYYIHNGIDTRYVASMSSKWLKRIMTMVPRRRLMKNQKGINNIHAEIRKDYLFAPEIDEDERFLDEDDETELTIELAGVSNAWKKLYIQSRKYLRLNLHPISSCLLQMLNLWYKSYDDLLWVNLNILHAKFEIMTYQDVIYQEVERVKGELKNKWLSSVLEIYKTCEKKRALPTNENRLNSLHACMAVQMTESIQRLCLLSMNEFNEFMVEINVLNGGGQVQGSKWSKKKKRKKSECSEVTRIEDSGFIIHLKMSESQIIFYPNFQDIELALLETYDIMLQATNGIPRFEFVLDPPEDDEKPEYLKPIILENIVKNFKSNIIQIIRIQSQKPREYIKNYDTYMYLINGQADEDINDYVKEPHSFDEFSEKVISFDKLGKTLEETLPPIITLGIFELHCEDLIVSIHRKISVLREIILKKMSNDHQRQNHQLCERFEKISKTALSAPNNTEELVELKSKVNHIKNVIMLNMEKGLKEAARRLVFLSDYLQFTTAEMKSNTKTFQWQAKMPKVFDEHKKIIGEKTLEYQKALKLRRERFIDELESANQQKAHALSEKLQLCQEKTEKFNMEEKAFDWEVTHYPLLKATINKLNPFYRLYETSMEFMNKQKTWYECPMGTHDPADIETEVESSWKLVSQLENEFSDIPAAKELVVNVCEKIAEFKDKMPIIKTLGNLGFRDRHWEIVSNTVGFPVSGGSNLFEVLDMGLDEFVHKFGKISDAATKEFNLEKSMKKMVEEWSDMEFNGIQVLLDDHIVKTQTMRGSPYIKPFEEQIGKWEERLLVLQEIMDEWLKRKVEDSQLLTKNWRDIMKAATVDKHVLVVVEIDRILEKLKKSNELLDLIGKGLNDYLERKRLCFPRFFFLSNSELLEILSETKDPTRVKPHLKKCFEGIASLDFDSDLEVTNIKSEFGEIIPLIKAISTVKARGQVDKWLVELEIQMKESLKAKMMYAVKNYSIDNIEDHLNDFPSQALSCVNYIFWTSEIHNAIDNSSLKEISNQNEDFILKLSDMILSLGASNITSRETFLKNIILAQGYFRGIIDDLNKNGGGSEDFCWLSRLRYYWINEDVELHMAYSKIKYGYEYLSQYSKLVMIPLTEKCYRILLMALDLHQGGIVSGDTATGKTETIKDLSKAVAKQCVGFNCSEDPTLQGFRQIFKRLGFLWCMCAIFVTTDSLQTLNNSIPYNVRSLFRPVAMASPDGAMIAELTLLSHGFKETKIVSSKNSFYGRTLSAGTLKKTSPLEDENIIICKAIHTVKYCELLPQDQEMFKNILFHLFGLCPPDPIPDDVLKKAIIDQCQKHNLESTPYFLSKVQQLYDMMDLCDGVMLLGGSFGGKTLACKILASGLNTVSGKSPHMVVVNPKAIKIDQMYGYFDNDEWVDGILAKNFRQFTSLPSSERKMAHI</sequence>
<feature type="domain" description="Dynein heavy chain hydrolytic ATP-binding dynein motor region" evidence="13">
    <location>
        <begin position="1266"/>
        <end position="1345"/>
    </location>
</feature>
<evidence type="ECO:0000256" key="8">
    <source>
        <dbReference type="ARBA" id="ARBA00023069"/>
    </source>
</evidence>
<evidence type="ECO:0000313" key="14">
    <source>
        <dbReference type="EMBL" id="CAF2891630.1"/>
    </source>
</evidence>
<dbReference type="InterPro" id="IPR013602">
    <property type="entry name" value="Dynein_heavy_linker"/>
</dbReference>
<keyword evidence="10" id="KW-0206">Cytoskeleton</keyword>
<reference evidence="14" key="1">
    <citation type="submission" date="2021-02" db="EMBL/GenBank/DDBJ databases">
        <authorList>
            <person name="Bekaert M."/>
        </authorList>
    </citation>
    <scope>NUCLEOTIDE SEQUENCE</scope>
    <source>
        <strain evidence="14">IoA-00</strain>
    </source>
</reference>
<evidence type="ECO:0000256" key="11">
    <source>
        <dbReference type="ARBA" id="ARBA00023273"/>
    </source>
</evidence>
<evidence type="ECO:0000256" key="5">
    <source>
        <dbReference type="ARBA" id="ARBA00022840"/>
    </source>
</evidence>
<keyword evidence="15" id="KW-1185">Reference proteome</keyword>
<dbReference type="Pfam" id="PF08393">
    <property type="entry name" value="DHC_N2"/>
    <property type="match status" value="2"/>
</dbReference>
<dbReference type="GO" id="GO:0007018">
    <property type="term" value="P:microtubule-based movement"/>
    <property type="evidence" value="ECO:0007669"/>
    <property type="project" value="InterPro"/>
</dbReference>
<keyword evidence="5" id="KW-0067">ATP-binding</keyword>
<feature type="domain" description="Dynein heavy chain linker" evidence="12">
    <location>
        <begin position="989"/>
        <end position="1136"/>
    </location>
</feature>
<evidence type="ECO:0000256" key="9">
    <source>
        <dbReference type="ARBA" id="ARBA00023175"/>
    </source>
</evidence>
<dbReference type="GO" id="GO:0005874">
    <property type="term" value="C:microtubule"/>
    <property type="evidence" value="ECO:0007669"/>
    <property type="project" value="UniProtKB-KW"/>
</dbReference>
<proteinExistence type="predicted"/>
<keyword evidence="4" id="KW-0547">Nucleotide-binding</keyword>
<evidence type="ECO:0000313" key="15">
    <source>
        <dbReference type="Proteomes" id="UP000675881"/>
    </source>
</evidence>
<dbReference type="InterPro" id="IPR042228">
    <property type="entry name" value="Dynein_linker_3"/>
</dbReference>